<protein>
    <submittedName>
        <fullName evidence="2">AAA family ATPase</fullName>
    </submittedName>
</protein>
<feature type="compositionally biased region" description="Basic and acidic residues" evidence="1">
    <location>
        <begin position="16"/>
        <end position="27"/>
    </location>
</feature>
<organism evidence="2 3">
    <name type="scientific">Oribacterium sinus</name>
    <dbReference type="NCBI Taxonomy" id="237576"/>
    <lineage>
        <taxon>Bacteria</taxon>
        <taxon>Bacillati</taxon>
        <taxon>Bacillota</taxon>
        <taxon>Clostridia</taxon>
        <taxon>Lachnospirales</taxon>
        <taxon>Lachnospiraceae</taxon>
        <taxon>Oribacterium</taxon>
    </lineage>
</organism>
<evidence type="ECO:0000256" key="1">
    <source>
        <dbReference type="SAM" id="MobiDB-lite"/>
    </source>
</evidence>
<dbReference type="Proteomes" id="UP000775770">
    <property type="component" value="Unassembled WGS sequence"/>
</dbReference>
<dbReference type="EMBL" id="JABZRA010000234">
    <property type="protein sequence ID" value="MBF1273720.1"/>
    <property type="molecule type" value="Genomic_DNA"/>
</dbReference>
<feature type="region of interest" description="Disordered" evidence="1">
    <location>
        <begin position="1"/>
        <end position="27"/>
    </location>
</feature>
<reference evidence="2" key="1">
    <citation type="submission" date="2020-04" db="EMBL/GenBank/DDBJ databases">
        <title>Deep metagenomics examines the oral microbiome during advanced dental caries in children, revealing novel taxa and co-occurrences with host molecules.</title>
        <authorList>
            <person name="Baker J.L."/>
            <person name="Morton J.T."/>
            <person name="Dinis M."/>
            <person name="Alvarez R."/>
            <person name="Tran N.C."/>
            <person name="Knight R."/>
            <person name="Edlund A."/>
        </authorList>
    </citation>
    <scope>NUCLEOTIDE SEQUENCE</scope>
    <source>
        <strain evidence="2">JCVI_38_bin.19</strain>
    </source>
</reference>
<gene>
    <name evidence="2" type="ORF">HXM90_10000</name>
</gene>
<evidence type="ECO:0000313" key="3">
    <source>
        <dbReference type="Proteomes" id="UP000775770"/>
    </source>
</evidence>
<feature type="non-terminal residue" evidence="2">
    <location>
        <position position="1"/>
    </location>
</feature>
<evidence type="ECO:0000313" key="2">
    <source>
        <dbReference type="EMBL" id="MBF1273720.1"/>
    </source>
</evidence>
<name>A0A930GWP2_9FIRM</name>
<accession>A0A930GWP2</accession>
<proteinExistence type="predicted"/>
<sequence>TKKASEENKRRKQAKKASEENKRRKTEENYVAIKKYLKQHGISKTTDIAAAIELSPARTRVLLKEIPGINYEGTNTNRRYYLLEE</sequence>
<comment type="caution">
    <text evidence="2">The sequence shown here is derived from an EMBL/GenBank/DDBJ whole genome shotgun (WGS) entry which is preliminary data.</text>
</comment>
<dbReference type="AlphaFoldDB" id="A0A930GWP2"/>